<evidence type="ECO:0000256" key="1">
    <source>
        <dbReference type="ARBA" id="ARBA00004496"/>
    </source>
</evidence>
<dbReference type="SUPFAM" id="SSF48371">
    <property type="entry name" value="ARM repeat"/>
    <property type="match status" value="1"/>
</dbReference>
<evidence type="ECO:0000313" key="6">
    <source>
        <dbReference type="Proteomes" id="UP000494106"/>
    </source>
</evidence>
<dbReference type="GO" id="GO:0005737">
    <property type="term" value="C:cytoplasm"/>
    <property type="evidence" value="ECO:0007669"/>
    <property type="project" value="UniProtKB-SubCell"/>
</dbReference>
<keyword evidence="2" id="KW-0963">Cytoplasm</keyword>
<dbReference type="Proteomes" id="UP000494106">
    <property type="component" value="Unassembled WGS sequence"/>
</dbReference>
<dbReference type="EMBL" id="CADEBD010000388">
    <property type="protein sequence ID" value="CAB3253121.1"/>
    <property type="molecule type" value="Genomic_DNA"/>
</dbReference>
<sequence>MDQQETSLGKLLLDTPAFADCIFHSVANISHLNTSTQIFLIKLATFLFKSELLFMKIQIQGFQNSSLKFFLLNNLNSNSPAALHLACIELFTMLIVHRSGVNFLLEHKIWQVILYPDVHRRPKPISVATYNFITKLVWKLHEYNSEMELIEVLDHTVKPILRSEYLYVPVLDTESDKKFADKIYAQLNALLAVMSDVDNYAPVNNVMLLLRDYFLIDQVIYGIFEGTKNKDLLKLINAFLCRYSYGLLRHLLFDKEIHEFCNKVTASHRNYVVFAIKKRESFIVIDYIIQYNIMWSGIEKLHGNKFDFPLTFEQNEETGISFSNKITIHSLKELLRLKDHLNPSQTGTLFQSLHYLLEVFISCDEAGQLVLIESPMDPEDLTMLTHLLNALKMMLKEYNISWYENVEIVSIQADLLNLLKQTFLTTKHVVQVLDMLDICMQKFLSPSMTLLVDINSTPSNTLNEIGKVILLYTQHEDWEVRDSALNLLKSCTEIAFVKYNPLQKVIKANNLIIIAAKAALTDTEFYPQCTALRCLAAAIKINSIWQEVLITDPYFYYHLVYILKNHEDGMVRTEAAKVLTAVYANQKFEPRCQSKLYENMMYVAIDDLHWEVQLAALYFWKQAIQQHFTNRGMLDGKFPSVTFSKEKRKIIVLNDREIQRQLTGIMNNLADIGCLTVLSECMNVLHNTMVMEQAYCIAKELIEKLDENKFEKMIESVASQPDETPSTCTDKVIYKSMDVTYETSEQERDTVIDDILKENQGDLIMKLYDNYDEIKSEKMDIDAGYCPRKSLIGPNQFLESFRSIDYSSMIEGKKKFNSDCVNSFDGLLDEMLSLVGIN</sequence>
<evidence type="ECO:0008006" key="8">
    <source>
        <dbReference type="Google" id="ProtNLM"/>
    </source>
</evidence>
<dbReference type="Proteomes" id="UP000494256">
    <property type="component" value="Unassembled WGS sequence"/>
</dbReference>
<evidence type="ECO:0000313" key="5">
    <source>
        <dbReference type="EMBL" id="CAB3253121.1"/>
    </source>
</evidence>
<evidence type="ECO:0000313" key="7">
    <source>
        <dbReference type="Proteomes" id="UP000494256"/>
    </source>
</evidence>
<comment type="subcellular location">
    <subcellularLocation>
        <location evidence="1">Cytoplasm</location>
    </subcellularLocation>
</comment>
<evidence type="ECO:0000256" key="3">
    <source>
        <dbReference type="ARBA" id="ARBA00061308"/>
    </source>
</evidence>
<dbReference type="AlphaFoldDB" id="A0A8S1B1F2"/>
<dbReference type="PANTHER" id="PTHR21331:SF2">
    <property type="entry name" value="BRCA1-ASSOCIATED ATM ACTIVATOR 1"/>
    <property type="match status" value="1"/>
</dbReference>
<comment type="similarity">
    <text evidence="3">Belongs to the BRAT1 family.</text>
</comment>
<keyword evidence="6" id="KW-1185">Reference proteome</keyword>
<proteinExistence type="inferred from homology"/>
<comment type="caution">
    <text evidence="5">The sequence shown here is derived from an EMBL/GenBank/DDBJ whole genome shotgun (WGS) entry which is preliminary data.</text>
</comment>
<gene>
    <name evidence="4" type="ORF">APLA_LOCUS13265</name>
    <name evidence="5" type="ORF">APLA_LOCUS14243</name>
</gene>
<protein>
    <recommendedName>
        <fullName evidence="8">BRCA1-associated ATM activator 1</fullName>
    </recommendedName>
</protein>
<accession>A0A8S1B1F2</accession>
<reference evidence="6 7" key="1">
    <citation type="submission" date="2020-04" db="EMBL/GenBank/DDBJ databases">
        <authorList>
            <person name="Wallbank WR R."/>
            <person name="Pardo Diaz C."/>
            <person name="Kozak K."/>
            <person name="Martin S."/>
            <person name="Jiggins C."/>
            <person name="Moest M."/>
            <person name="Warren A I."/>
            <person name="Byers J.R.P. K."/>
            <person name="Montejo-Kovacevich G."/>
            <person name="Yen C E."/>
        </authorList>
    </citation>
    <scope>NUCLEOTIDE SEQUENCE [LARGE SCALE GENOMIC DNA]</scope>
</reference>
<dbReference type="Gene3D" id="1.25.10.10">
    <property type="entry name" value="Leucine-rich Repeat Variant"/>
    <property type="match status" value="1"/>
</dbReference>
<organism evidence="5 7">
    <name type="scientific">Arctia plantaginis</name>
    <name type="common">Wood tiger moth</name>
    <name type="synonym">Phalaena plantaginis</name>
    <dbReference type="NCBI Taxonomy" id="874455"/>
    <lineage>
        <taxon>Eukaryota</taxon>
        <taxon>Metazoa</taxon>
        <taxon>Ecdysozoa</taxon>
        <taxon>Arthropoda</taxon>
        <taxon>Hexapoda</taxon>
        <taxon>Insecta</taxon>
        <taxon>Pterygota</taxon>
        <taxon>Neoptera</taxon>
        <taxon>Endopterygota</taxon>
        <taxon>Lepidoptera</taxon>
        <taxon>Glossata</taxon>
        <taxon>Ditrysia</taxon>
        <taxon>Noctuoidea</taxon>
        <taxon>Erebidae</taxon>
        <taxon>Arctiinae</taxon>
        <taxon>Arctia</taxon>
    </lineage>
</organism>
<dbReference type="OrthoDB" id="10057956at2759"/>
<dbReference type="InterPro" id="IPR038904">
    <property type="entry name" value="BRAT1"/>
</dbReference>
<evidence type="ECO:0000256" key="2">
    <source>
        <dbReference type="ARBA" id="ARBA00022490"/>
    </source>
</evidence>
<dbReference type="InterPro" id="IPR011989">
    <property type="entry name" value="ARM-like"/>
</dbReference>
<dbReference type="GO" id="GO:0008283">
    <property type="term" value="P:cell population proliferation"/>
    <property type="evidence" value="ECO:0007669"/>
    <property type="project" value="InterPro"/>
</dbReference>
<dbReference type="PANTHER" id="PTHR21331">
    <property type="entry name" value="BRCA1-ASSOCIATED ATM ACTIVATOR 1"/>
    <property type="match status" value="1"/>
</dbReference>
<name>A0A8S1B1F2_ARCPL</name>
<dbReference type="EMBL" id="CADEBC010000551">
    <property type="protein sequence ID" value="CAB3251937.1"/>
    <property type="molecule type" value="Genomic_DNA"/>
</dbReference>
<dbReference type="GO" id="GO:0006974">
    <property type="term" value="P:DNA damage response"/>
    <property type="evidence" value="ECO:0007669"/>
    <property type="project" value="InterPro"/>
</dbReference>
<dbReference type="InterPro" id="IPR016024">
    <property type="entry name" value="ARM-type_fold"/>
</dbReference>
<evidence type="ECO:0000313" key="4">
    <source>
        <dbReference type="EMBL" id="CAB3251937.1"/>
    </source>
</evidence>
<dbReference type="GO" id="GO:0005634">
    <property type="term" value="C:nucleus"/>
    <property type="evidence" value="ECO:0007669"/>
    <property type="project" value="TreeGrafter"/>
</dbReference>